<dbReference type="Pfam" id="PF02668">
    <property type="entry name" value="TauD"/>
    <property type="match status" value="1"/>
</dbReference>
<dbReference type="PANTHER" id="PTHR10696">
    <property type="entry name" value="GAMMA-BUTYROBETAINE HYDROXYLASE-RELATED"/>
    <property type="match status" value="1"/>
</dbReference>
<reference evidence="6 7" key="1">
    <citation type="submission" date="2017-04" db="EMBL/GenBank/DDBJ databases">
        <title>Complete Genome Sequence of Streptomyces gilvosporeus F607, a Capable Producer of Natamycin.</title>
        <authorList>
            <person name="Zong G."/>
            <person name="Zhong C."/>
            <person name="Fu J."/>
            <person name="Qin R."/>
            <person name="Cao G."/>
        </authorList>
    </citation>
    <scope>NUCLEOTIDE SEQUENCE [LARGE SCALE GENOMIC DNA]</scope>
    <source>
        <strain evidence="6 7">F607</strain>
    </source>
</reference>
<dbReference type="PANTHER" id="PTHR10696:SF56">
    <property type="entry name" value="TAUD_TFDA-LIKE DOMAIN-CONTAINING PROTEIN"/>
    <property type="match status" value="1"/>
</dbReference>
<keyword evidence="2" id="KW-0560">Oxidoreductase</keyword>
<gene>
    <name evidence="6" type="ORF">B1H19_04240</name>
</gene>
<dbReference type="SUPFAM" id="SSF51197">
    <property type="entry name" value="Clavaminate synthase-like"/>
    <property type="match status" value="1"/>
</dbReference>
<evidence type="ECO:0000256" key="1">
    <source>
        <dbReference type="ARBA" id="ARBA00001954"/>
    </source>
</evidence>
<dbReference type="RefSeq" id="WP_083103103.1">
    <property type="nucleotide sequence ID" value="NZ_CP020569.1"/>
</dbReference>
<proteinExistence type="predicted"/>
<protein>
    <recommendedName>
        <fullName evidence="5">TauD/TfdA-like domain-containing protein</fullName>
    </recommendedName>
</protein>
<evidence type="ECO:0000313" key="6">
    <source>
        <dbReference type="EMBL" id="ARF53480.1"/>
    </source>
</evidence>
<comment type="cofactor">
    <cofactor evidence="1">
        <name>Fe(2+)</name>
        <dbReference type="ChEBI" id="CHEBI:29033"/>
    </cofactor>
</comment>
<dbReference type="AlphaFoldDB" id="A0A1V0TKT4"/>
<accession>A0A1V0TKT4</accession>
<sequence length="289" mass="31359">MAQPAPVEALTAWNGHALSEADWLIQLPSACSRELDGRREDTGTGPTGAPPGAALIDLATRVAQHLRTGRGFVVIRGLPIDGRTDQECAAMCRQLAASLGTPRPADPGGFVTVADNAGLGKTNLALALHTDRTPAPHPPRLLGLLCVRQAAQGGETLLASGHTVHNRLLTDNPWALPRLYQNFHFGRGTGFDRLRPVFQRHGADLRMHYNRRGIERAQHEADAPLTPADQAVLDTVDQILTDPRTVLRIPLHPGDLLWLDNTVVLHGRTAFTDPPAPYAHRCLVRVWAD</sequence>
<name>A0A1V0TKT4_9ACTN</name>
<dbReference type="STRING" id="553510.B1H19_04240"/>
<dbReference type="InterPro" id="IPR050411">
    <property type="entry name" value="AlphaKG_dependent_hydroxylases"/>
</dbReference>
<evidence type="ECO:0000256" key="4">
    <source>
        <dbReference type="ARBA" id="ARBA00023194"/>
    </source>
</evidence>
<dbReference type="OrthoDB" id="5491415at2"/>
<dbReference type="GO" id="GO:0016491">
    <property type="term" value="F:oxidoreductase activity"/>
    <property type="evidence" value="ECO:0007669"/>
    <property type="project" value="UniProtKB-KW"/>
</dbReference>
<keyword evidence="3" id="KW-0408">Iron</keyword>
<evidence type="ECO:0000256" key="3">
    <source>
        <dbReference type="ARBA" id="ARBA00023004"/>
    </source>
</evidence>
<dbReference type="InterPro" id="IPR042098">
    <property type="entry name" value="TauD-like_sf"/>
</dbReference>
<keyword evidence="7" id="KW-1185">Reference proteome</keyword>
<keyword evidence="4" id="KW-0045">Antibiotic biosynthesis</keyword>
<dbReference type="Gene3D" id="3.60.130.10">
    <property type="entry name" value="Clavaminate synthase-like"/>
    <property type="match status" value="1"/>
</dbReference>
<organism evidence="6 7">
    <name type="scientific">Streptomyces gilvosporeus</name>
    <dbReference type="NCBI Taxonomy" id="553510"/>
    <lineage>
        <taxon>Bacteria</taxon>
        <taxon>Bacillati</taxon>
        <taxon>Actinomycetota</taxon>
        <taxon>Actinomycetes</taxon>
        <taxon>Kitasatosporales</taxon>
        <taxon>Streptomycetaceae</taxon>
        <taxon>Streptomyces</taxon>
    </lineage>
</organism>
<dbReference type="InterPro" id="IPR003819">
    <property type="entry name" value="TauD/TfdA-like"/>
</dbReference>
<dbReference type="Proteomes" id="UP000192726">
    <property type="component" value="Chromosome"/>
</dbReference>
<evidence type="ECO:0000256" key="2">
    <source>
        <dbReference type="ARBA" id="ARBA00023002"/>
    </source>
</evidence>
<evidence type="ECO:0000313" key="7">
    <source>
        <dbReference type="Proteomes" id="UP000192726"/>
    </source>
</evidence>
<feature type="domain" description="TauD/TfdA-like" evidence="5">
    <location>
        <begin position="60"/>
        <end position="287"/>
    </location>
</feature>
<evidence type="ECO:0000259" key="5">
    <source>
        <dbReference type="Pfam" id="PF02668"/>
    </source>
</evidence>
<dbReference type="EMBL" id="CP020569">
    <property type="protein sequence ID" value="ARF53480.1"/>
    <property type="molecule type" value="Genomic_DNA"/>
</dbReference>
<dbReference type="GO" id="GO:0017000">
    <property type="term" value="P:antibiotic biosynthetic process"/>
    <property type="evidence" value="ECO:0007669"/>
    <property type="project" value="UniProtKB-KW"/>
</dbReference>
<dbReference type="KEGG" id="sgv:B1H19_04240"/>